<dbReference type="SMART" id="SM00658">
    <property type="entry name" value="RPOL8c"/>
    <property type="match status" value="1"/>
</dbReference>
<dbReference type="GO" id="GO:0006351">
    <property type="term" value="P:DNA-templated transcription"/>
    <property type="evidence" value="ECO:0007669"/>
    <property type="project" value="InterPro"/>
</dbReference>
<dbReference type="OrthoDB" id="20018at2759"/>
<dbReference type="Gene3D" id="2.40.50.140">
    <property type="entry name" value="Nucleic acid-binding proteins"/>
    <property type="match status" value="1"/>
</dbReference>
<comment type="similarity">
    <text evidence="2">Belongs to the eukaryotic RPB8 RNA polymerase subunit family.</text>
</comment>
<protein>
    <recommendedName>
        <fullName evidence="6">DNA-directed RNA polymerases I, II, and III subunit RPABC3</fullName>
    </recommendedName>
</protein>
<dbReference type="PANTHER" id="PTHR10917:SF0">
    <property type="entry name" value="DNA-DIRECTED RNA POLYMERASES I, II, AND III SUBUNIT RPABC3"/>
    <property type="match status" value="1"/>
</dbReference>
<sequence length="158" mass="17470">RSNKYINSSSASIIATMSDPLLFEDTFTITAINAQKYDRVSRLSCTSSDSFTTFTLDINSELYPCAVGESVSMALASTLSLDGKEEKSGWREVGMGEQSLANDYDYVCHGKVYRFEEGSSSGNMAVFVSFGGLLLYLEGPYKKLAPLRIDYVYLLLKK</sequence>
<reference evidence="4 5" key="1">
    <citation type="submission" date="2015-02" db="EMBL/GenBank/DDBJ databases">
        <title>Draft Genome Sequences of Two Closely-Related Aflatoxigenic Aspergillus Species Obtained from the Cote d'Ivoire.</title>
        <authorList>
            <person name="Moore G.G."/>
            <person name="Beltz S.B."/>
            <person name="Mack B.M."/>
        </authorList>
    </citation>
    <scope>NUCLEOTIDE SEQUENCE [LARGE SCALE GENOMIC DNA]</scope>
    <source>
        <strain evidence="4 5">SRRC1432</strain>
    </source>
</reference>
<dbReference type="GO" id="GO:0005736">
    <property type="term" value="C:RNA polymerase I complex"/>
    <property type="evidence" value="ECO:0007669"/>
    <property type="project" value="TreeGrafter"/>
</dbReference>
<comment type="caution">
    <text evidence="4">The sequence shown here is derived from an EMBL/GenBank/DDBJ whole genome shotgun (WGS) entry which is preliminary data.</text>
</comment>
<dbReference type="FunFam" id="2.40.50.140:FF:000191">
    <property type="entry name" value="DNA-directed RNA polymerases I, II, and III subunit RPABC3"/>
    <property type="match status" value="1"/>
</dbReference>
<evidence type="ECO:0000256" key="2">
    <source>
        <dbReference type="ARBA" id="ARBA00008912"/>
    </source>
</evidence>
<dbReference type="AlphaFoldDB" id="A0A0F8WP25"/>
<dbReference type="SUPFAM" id="SSF50249">
    <property type="entry name" value="Nucleic acid-binding proteins"/>
    <property type="match status" value="1"/>
</dbReference>
<dbReference type="VEuPathDB" id="FungiDB:P175DRAFT_077163"/>
<dbReference type="InterPro" id="IPR012340">
    <property type="entry name" value="NA-bd_OB-fold"/>
</dbReference>
<comment type="subcellular location">
    <subcellularLocation>
        <location evidence="1">Nucleus</location>
    </subcellularLocation>
</comment>
<dbReference type="EMBL" id="JYKN01003331">
    <property type="protein sequence ID" value="KKK13037.1"/>
    <property type="molecule type" value="Genomic_DNA"/>
</dbReference>
<dbReference type="Pfam" id="PF03870">
    <property type="entry name" value="RNA_pol_Rpb8"/>
    <property type="match status" value="1"/>
</dbReference>
<keyword evidence="5" id="KW-1185">Reference proteome</keyword>
<dbReference type="PIRSF" id="PIRSF000779">
    <property type="entry name" value="RNA_pol_Rpb8"/>
    <property type="match status" value="1"/>
</dbReference>
<evidence type="ECO:0000313" key="5">
    <source>
        <dbReference type="Proteomes" id="UP000034947"/>
    </source>
</evidence>
<name>A0A0F8WP25_9EURO</name>
<dbReference type="GO" id="GO:0003899">
    <property type="term" value="F:DNA-directed RNA polymerase activity"/>
    <property type="evidence" value="ECO:0007669"/>
    <property type="project" value="InterPro"/>
</dbReference>
<dbReference type="GO" id="GO:0005666">
    <property type="term" value="C:RNA polymerase III complex"/>
    <property type="evidence" value="ECO:0007669"/>
    <property type="project" value="TreeGrafter"/>
</dbReference>
<evidence type="ECO:0000256" key="1">
    <source>
        <dbReference type="ARBA" id="ARBA00004123"/>
    </source>
</evidence>
<evidence type="ECO:0008006" key="6">
    <source>
        <dbReference type="Google" id="ProtNLM"/>
    </source>
</evidence>
<evidence type="ECO:0000256" key="3">
    <source>
        <dbReference type="ARBA" id="ARBA00023242"/>
    </source>
</evidence>
<feature type="non-terminal residue" evidence="4">
    <location>
        <position position="1"/>
    </location>
</feature>
<dbReference type="InterPro" id="IPR005570">
    <property type="entry name" value="RPABC3"/>
</dbReference>
<dbReference type="GO" id="GO:0005665">
    <property type="term" value="C:RNA polymerase II, core complex"/>
    <property type="evidence" value="ECO:0007669"/>
    <property type="project" value="TreeGrafter"/>
</dbReference>
<organism evidence="4 5">
    <name type="scientific">Aspergillus ochraceoroseus</name>
    <dbReference type="NCBI Taxonomy" id="138278"/>
    <lineage>
        <taxon>Eukaryota</taxon>
        <taxon>Fungi</taxon>
        <taxon>Dikarya</taxon>
        <taxon>Ascomycota</taxon>
        <taxon>Pezizomycotina</taxon>
        <taxon>Eurotiomycetes</taxon>
        <taxon>Eurotiomycetidae</taxon>
        <taxon>Eurotiales</taxon>
        <taxon>Aspergillaceae</taxon>
        <taxon>Aspergillus</taxon>
        <taxon>Aspergillus subgen. Nidulantes</taxon>
    </lineage>
</organism>
<dbReference type="Proteomes" id="UP000034947">
    <property type="component" value="Unassembled WGS sequence"/>
</dbReference>
<keyword evidence="3" id="KW-0539">Nucleus</keyword>
<proteinExistence type="inferred from homology"/>
<accession>A0A0F8WP25</accession>
<dbReference type="PANTHER" id="PTHR10917">
    <property type="entry name" value="DNA-DIRECTED RNA POLYMERASES I, II, AND III SUBUNIT RPABC3"/>
    <property type="match status" value="1"/>
</dbReference>
<gene>
    <name evidence="4" type="ORF">AOCH_001045</name>
</gene>
<evidence type="ECO:0000313" key="4">
    <source>
        <dbReference type="EMBL" id="KKK13037.1"/>
    </source>
</evidence>